<proteinExistence type="predicted"/>
<reference evidence="2 3" key="1">
    <citation type="submission" date="2015-03" db="EMBL/GenBank/DDBJ databases">
        <title>Genome sequence of Kiloniella sp. P1-1, isolated from the gut microflora of Pacific white shrimp, Penaeus vannamei.</title>
        <authorList>
            <person name="Shao Z."/>
            <person name="Wang L."/>
            <person name="Li X."/>
        </authorList>
    </citation>
    <scope>NUCLEOTIDE SEQUENCE [LARGE SCALE GENOMIC DNA]</scope>
    <source>
        <strain evidence="2 3">P1-1</strain>
    </source>
</reference>
<organism evidence="2 3">
    <name type="scientific">Kiloniella litopenaei</name>
    <dbReference type="NCBI Taxonomy" id="1549748"/>
    <lineage>
        <taxon>Bacteria</taxon>
        <taxon>Pseudomonadati</taxon>
        <taxon>Pseudomonadota</taxon>
        <taxon>Alphaproteobacteria</taxon>
        <taxon>Rhodospirillales</taxon>
        <taxon>Kiloniellaceae</taxon>
        <taxon>Kiloniella</taxon>
    </lineage>
</organism>
<evidence type="ECO:0000313" key="3">
    <source>
        <dbReference type="Proteomes" id="UP000034491"/>
    </source>
</evidence>
<dbReference type="AlphaFoldDB" id="A0A0M2R4C0"/>
<dbReference type="EMBL" id="LANI01000018">
    <property type="protein sequence ID" value="KKJ76521.1"/>
    <property type="molecule type" value="Genomic_DNA"/>
</dbReference>
<gene>
    <name evidence="2" type="ORF">WH95_11940</name>
</gene>
<protein>
    <recommendedName>
        <fullName evidence="4">Tetratricopeptide repeat protein</fullName>
    </recommendedName>
</protein>
<evidence type="ECO:0000256" key="1">
    <source>
        <dbReference type="SAM" id="MobiDB-lite"/>
    </source>
</evidence>
<evidence type="ECO:0000313" key="2">
    <source>
        <dbReference type="EMBL" id="KKJ76521.1"/>
    </source>
</evidence>
<dbReference type="STRING" id="1549748.WH95_11940"/>
<feature type="compositionally biased region" description="Basic and acidic residues" evidence="1">
    <location>
        <begin position="233"/>
        <end position="268"/>
    </location>
</feature>
<sequence>MAGAFLLFFSSAPYAQDIPVRTGIHPGYGRIVFDWPEQVGYDAKIRQRELIVQFDKAGNYQLDNVLLGIKGYTGKPIVDPTKKTLTFPLLDDFSLKTFTAGPKVIIDLQVDLNADNSNEVAKESSAPPVSGVGFRFAEHPDYNRLVFDWPQKVQGAISQADDKLTVRFDKGATVDLGKLNKQKMPFVQNGRVIATSPKLTVEFGLAPEVQARIFNVGPKSVIDLKVGTAKKTASSDKKINEVQSEEKTGPVDGNKKQVNENNKNENIETVKSAQKKPATASNEPPSSLPKLEELAGPGPLSLLPKPTGVDTPSTAAPRKGEQQPEVVAQAAPKDDITTNVETKSSSEDITPPSPQEGGDANKGNTKKRLSSPQGNQGPVKLSEFKLVDAPETDDPDTERSIEQDLVTLTEPLEIPNLVPPPGRSADLLPPTILNFNWKEETGAVVFRRGEHLWLVFDREGPDNLAEAIEAMVPHFAPVDTQPVAGATVVRLTAPATQVPRLSKQDNTWTIDIRRRSSLPVQAISNVLGEGENGPEVRFLVKSVSRLLSLSHPELGDRLIVAPIGEPNLGSSDIDEFPQFRSLPSYQGVVLQPTAEGLVVALTSRAVVVRSRDQLIVSDETARSLPRSGEVRPSPPIRMLNLEADRLGTEDDYLRNLQELQRAAVETTGMQQGLARLDLARFFFAHGRVAEAAGMLKLIGQENRRLSDDPSYQLLLGATQFLSDKFDEAQKTLSSPVLAGEWEANLWQAALAAAGQDWGPAAIGFSETETLIDDFPQNIRNKLYLLAADSKLHVGDTGSASLLIGKVLSSEPTDFEKAQADYLEGQRQLQDGFPEEARTIWKGLKYNRHRPTSARARHALTKLDIDEGTITQEEGIEQLEQLRFAWRGDKFEFAILSELGDRYADELDFRKSLHSLRQAASYFPHSERADKIAKRMQEIFEGMYVEDGGKRIPPLSSIALYEEFKELTPLGDKGDTMITKLADRLVDVDLLEQAGNLLEEQIEFRLEGEEKARVGNRLALIRLLDKSAEESLVALDTTKSDKMSDDLAQQRLHLRARALAELSKEEEALGLLTDDESLDALRLKADILWKQRKWEKAGKILGKLIPASPPEDRTLNDKESQAVINLAIAQTLSEDNEGLKLLRDSYSSIMSKGPHSDTFKLLTNSLNSGSVTSIAEELKQISQVQAFMDQYRSRLKSSPLSEIN</sequence>
<comment type="caution">
    <text evidence="2">The sequence shown here is derived from an EMBL/GenBank/DDBJ whole genome shotgun (WGS) entry which is preliminary data.</text>
</comment>
<evidence type="ECO:0008006" key="4">
    <source>
        <dbReference type="Google" id="ProtNLM"/>
    </source>
</evidence>
<keyword evidence="3" id="KW-1185">Reference proteome</keyword>
<dbReference type="Proteomes" id="UP000034491">
    <property type="component" value="Unassembled WGS sequence"/>
</dbReference>
<accession>A0A0M2R4C0</accession>
<name>A0A0M2R4C0_9PROT</name>
<feature type="region of interest" description="Disordered" evidence="1">
    <location>
        <begin position="228"/>
        <end position="381"/>
    </location>
</feature>